<keyword evidence="2" id="KW-1185">Reference proteome</keyword>
<evidence type="ECO:0000313" key="1">
    <source>
        <dbReference type="EMBL" id="GFQ90401.1"/>
    </source>
</evidence>
<protein>
    <submittedName>
        <fullName evidence="1">Uncharacterized protein</fullName>
    </submittedName>
</protein>
<dbReference type="EMBL" id="BMAO01013685">
    <property type="protein sequence ID" value="GFQ90401.1"/>
    <property type="molecule type" value="Genomic_DNA"/>
</dbReference>
<dbReference type="AlphaFoldDB" id="A0A8X6FWI0"/>
<reference evidence="1" key="1">
    <citation type="submission" date="2020-07" db="EMBL/GenBank/DDBJ databases">
        <title>Multicomponent nature underlies the extraordinary mechanical properties of spider dragline silk.</title>
        <authorList>
            <person name="Kono N."/>
            <person name="Nakamura H."/>
            <person name="Mori M."/>
            <person name="Yoshida Y."/>
            <person name="Ohtoshi R."/>
            <person name="Malay A.D."/>
            <person name="Moran D.A.P."/>
            <person name="Tomita M."/>
            <person name="Numata K."/>
            <person name="Arakawa K."/>
        </authorList>
    </citation>
    <scope>NUCLEOTIDE SEQUENCE</scope>
</reference>
<organism evidence="1 2">
    <name type="scientific">Trichonephila clavata</name>
    <name type="common">Joro spider</name>
    <name type="synonym">Nephila clavata</name>
    <dbReference type="NCBI Taxonomy" id="2740835"/>
    <lineage>
        <taxon>Eukaryota</taxon>
        <taxon>Metazoa</taxon>
        <taxon>Ecdysozoa</taxon>
        <taxon>Arthropoda</taxon>
        <taxon>Chelicerata</taxon>
        <taxon>Arachnida</taxon>
        <taxon>Araneae</taxon>
        <taxon>Araneomorphae</taxon>
        <taxon>Entelegynae</taxon>
        <taxon>Araneoidea</taxon>
        <taxon>Nephilidae</taxon>
        <taxon>Trichonephila</taxon>
    </lineage>
</organism>
<proteinExistence type="predicted"/>
<sequence>MLGWGEGPYPCLYPPPLLRPPFSKRRVPFAGRMARDHRWCLRDLPGFKIRKFIAVDPPLGMEEVGLYVEEEMT</sequence>
<name>A0A8X6FWI0_TRICU</name>
<gene>
    <name evidence="1" type="ORF">TNCT_63081</name>
</gene>
<comment type="caution">
    <text evidence="1">The sequence shown here is derived from an EMBL/GenBank/DDBJ whole genome shotgun (WGS) entry which is preliminary data.</text>
</comment>
<dbReference type="Proteomes" id="UP000887116">
    <property type="component" value="Unassembled WGS sequence"/>
</dbReference>
<evidence type="ECO:0000313" key="2">
    <source>
        <dbReference type="Proteomes" id="UP000887116"/>
    </source>
</evidence>
<accession>A0A8X6FWI0</accession>